<dbReference type="GO" id="GO:0008270">
    <property type="term" value="F:zinc ion binding"/>
    <property type="evidence" value="ECO:0007669"/>
    <property type="project" value="UniProtKB-KW"/>
</dbReference>
<accession>A0A177C1T6</accession>
<evidence type="ECO:0000256" key="1">
    <source>
        <dbReference type="ARBA" id="ARBA00022723"/>
    </source>
</evidence>
<organism evidence="5 6">
    <name type="scientific">Paraphaeosphaeria sporulosa</name>
    <dbReference type="NCBI Taxonomy" id="1460663"/>
    <lineage>
        <taxon>Eukaryota</taxon>
        <taxon>Fungi</taxon>
        <taxon>Dikarya</taxon>
        <taxon>Ascomycota</taxon>
        <taxon>Pezizomycotina</taxon>
        <taxon>Dothideomycetes</taxon>
        <taxon>Pleosporomycetidae</taxon>
        <taxon>Pleosporales</taxon>
        <taxon>Massarineae</taxon>
        <taxon>Didymosphaeriaceae</taxon>
        <taxon>Paraphaeosphaeria</taxon>
    </lineage>
</organism>
<evidence type="ECO:0000256" key="3">
    <source>
        <dbReference type="ARBA" id="ARBA00022833"/>
    </source>
</evidence>
<evidence type="ECO:0000256" key="2">
    <source>
        <dbReference type="ARBA" id="ARBA00022771"/>
    </source>
</evidence>
<name>A0A177C1T6_9PLEO</name>
<proteinExistence type="predicted"/>
<keyword evidence="3" id="KW-0862">Zinc</keyword>
<dbReference type="GeneID" id="28764571"/>
<dbReference type="SMART" id="SM01328">
    <property type="entry name" value="zf-3CxxC"/>
    <property type="match status" value="1"/>
</dbReference>
<dbReference type="InterPro" id="IPR027377">
    <property type="entry name" value="ZAR1/RTP1-5-like_Znf-3CxxC"/>
</dbReference>
<dbReference type="Pfam" id="PF13695">
    <property type="entry name" value="Zn_ribbon_3CxxC"/>
    <property type="match status" value="1"/>
</dbReference>
<protein>
    <recommendedName>
        <fullName evidence="4">3CxxC-type domain-containing protein</fullName>
    </recommendedName>
</protein>
<evidence type="ECO:0000259" key="4">
    <source>
        <dbReference type="SMART" id="SM01328"/>
    </source>
</evidence>
<evidence type="ECO:0000313" key="6">
    <source>
        <dbReference type="Proteomes" id="UP000077069"/>
    </source>
</evidence>
<feature type="domain" description="3CxxC-type" evidence="4">
    <location>
        <begin position="46"/>
        <end position="144"/>
    </location>
</feature>
<dbReference type="InParanoid" id="A0A177C1T6"/>
<keyword evidence="6" id="KW-1185">Reference proteome</keyword>
<sequence length="149" mass="17095">MEKPPKFSLHPELHGAVSLHLADDDLHFSFRQDRSDARSTKAWNSNIRGVFICYNNKCPSRSWASGMVAIRILLYAGQQYHAQVYHQRCEQCNFVSKPRLDDSYAERVARRLKIWSGVKVESVPRRGQSKRPHLTELCEGCRAGYCSNA</sequence>
<dbReference type="EMBL" id="KV441557">
    <property type="protein sequence ID" value="OAG01744.1"/>
    <property type="molecule type" value="Genomic_DNA"/>
</dbReference>
<dbReference type="RefSeq" id="XP_018032109.1">
    <property type="nucleotide sequence ID" value="XM_018181085.1"/>
</dbReference>
<dbReference type="AlphaFoldDB" id="A0A177C1T6"/>
<keyword evidence="2" id="KW-0863">Zinc-finger</keyword>
<reference evidence="5 6" key="1">
    <citation type="submission" date="2016-05" db="EMBL/GenBank/DDBJ databases">
        <title>Comparative analysis of secretome profiles of manganese(II)-oxidizing ascomycete fungi.</title>
        <authorList>
            <consortium name="DOE Joint Genome Institute"/>
            <person name="Zeiner C.A."/>
            <person name="Purvine S.O."/>
            <person name="Zink E.M."/>
            <person name="Wu S."/>
            <person name="Pasa-Tolic L."/>
            <person name="Chaput D.L."/>
            <person name="Haridas S."/>
            <person name="Grigoriev I.V."/>
            <person name="Santelli C.M."/>
            <person name="Hansel C.M."/>
        </authorList>
    </citation>
    <scope>NUCLEOTIDE SEQUENCE [LARGE SCALE GENOMIC DNA]</scope>
    <source>
        <strain evidence="5 6">AP3s5-JAC2a</strain>
    </source>
</reference>
<dbReference type="Proteomes" id="UP000077069">
    <property type="component" value="Unassembled WGS sequence"/>
</dbReference>
<evidence type="ECO:0000313" key="5">
    <source>
        <dbReference type="EMBL" id="OAG01744.1"/>
    </source>
</evidence>
<dbReference type="STRING" id="1460663.A0A177C1T6"/>
<dbReference type="OrthoDB" id="8121437at2759"/>
<keyword evidence="1" id="KW-0479">Metal-binding</keyword>
<gene>
    <name evidence="5" type="ORF">CC84DRAFT_1189984</name>
</gene>